<feature type="region of interest" description="Disordered" evidence="1">
    <location>
        <begin position="1"/>
        <end position="63"/>
    </location>
</feature>
<keyword evidence="3" id="KW-1185">Reference proteome</keyword>
<proteinExistence type="predicted"/>
<dbReference type="EMBL" id="BSXW01000328">
    <property type="protein sequence ID" value="GMF18858.1"/>
    <property type="molecule type" value="Genomic_DNA"/>
</dbReference>
<reference evidence="2" key="1">
    <citation type="submission" date="2023-04" db="EMBL/GenBank/DDBJ databases">
        <title>Phytophthora lilii NBRC 32176.</title>
        <authorList>
            <person name="Ichikawa N."/>
            <person name="Sato H."/>
            <person name="Tonouchi N."/>
        </authorList>
    </citation>
    <scope>NUCLEOTIDE SEQUENCE</scope>
    <source>
        <strain evidence="2">NBRC 32176</strain>
    </source>
</reference>
<evidence type="ECO:0000313" key="3">
    <source>
        <dbReference type="Proteomes" id="UP001165083"/>
    </source>
</evidence>
<comment type="caution">
    <text evidence="2">The sequence shown here is derived from an EMBL/GenBank/DDBJ whole genome shotgun (WGS) entry which is preliminary data.</text>
</comment>
<feature type="compositionally biased region" description="Low complexity" evidence="1">
    <location>
        <begin position="82"/>
        <end position="100"/>
    </location>
</feature>
<evidence type="ECO:0000313" key="2">
    <source>
        <dbReference type="EMBL" id="GMF18858.1"/>
    </source>
</evidence>
<organism evidence="2 3">
    <name type="scientific">Phytophthora lilii</name>
    <dbReference type="NCBI Taxonomy" id="2077276"/>
    <lineage>
        <taxon>Eukaryota</taxon>
        <taxon>Sar</taxon>
        <taxon>Stramenopiles</taxon>
        <taxon>Oomycota</taxon>
        <taxon>Peronosporomycetes</taxon>
        <taxon>Peronosporales</taxon>
        <taxon>Peronosporaceae</taxon>
        <taxon>Phytophthora</taxon>
    </lineage>
</organism>
<dbReference type="AlphaFoldDB" id="A0A9W6WV53"/>
<feature type="region of interest" description="Disordered" evidence="1">
    <location>
        <begin position="77"/>
        <end position="129"/>
    </location>
</feature>
<name>A0A9W6WV53_9STRA</name>
<evidence type="ECO:0000256" key="1">
    <source>
        <dbReference type="SAM" id="MobiDB-lite"/>
    </source>
</evidence>
<feature type="compositionally biased region" description="Polar residues" evidence="1">
    <location>
        <begin position="25"/>
        <end position="54"/>
    </location>
</feature>
<dbReference type="OrthoDB" id="126239at2759"/>
<accession>A0A9W6WV53</accession>
<gene>
    <name evidence="2" type="ORF">Plil01_000712200</name>
</gene>
<protein>
    <submittedName>
        <fullName evidence="2">Unnamed protein product</fullName>
    </submittedName>
</protein>
<dbReference type="Proteomes" id="UP001165083">
    <property type="component" value="Unassembled WGS sequence"/>
</dbReference>
<sequence length="213" mass="22836">MDSALLPHRDSGEEDTISIVAYGTTPPSSETNRPVNENRNSWRGSHANIQTNYQPPDWTSDDGAIVDGSARRIAINAGTDTNSSGNSSAGSSPPLPGGNSFRSNSGPKLDMTASVKSPEPPSTPPAAETTVHPLTLYGKEILHIMPFGPMAQEVNPVKWSDTLGAMDAEEDYSIRDPHFDLTNGKITKLFSLSNPDGTPQLHRLKRLTNARCG</sequence>